<gene>
    <name evidence="1" type="ORF">JJQ60_13755</name>
</gene>
<evidence type="ECO:0000313" key="1">
    <source>
        <dbReference type="EMBL" id="MBL0684590.1"/>
    </source>
</evidence>
<dbReference type="EMBL" id="JAERQJ010000005">
    <property type="protein sequence ID" value="MBL0684590.1"/>
    <property type="molecule type" value="Genomic_DNA"/>
</dbReference>
<protein>
    <submittedName>
        <fullName evidence="1">Uncharacterized protein</fullName>
    </submittedName>
</protein>
<dbReference type="AlphaFoldDB" id="A0A937A451"/>
<keyword evidence="2" id="KW-1185">Reference proteome</keyword>
<evidence type="ECO:0000313" key="2">
    <source>
        <dbReference type="Proteomes" id="UP000651057"/>
    </source>
</evidence>
<dbReference type="Proteomes" id="UP000651057">
    <property type="component" value="Unassembled WGS sequence"/>
</dbReference>
<accession>A0A937A451</accession>
<reference evidence="1" key="1">
    <citation type="submission" date="2021-01" db="EMBL/GenBank/DDBJ databases">
        <authorList>
            <person name="Zhong Y.L."/>
        </authorList>
    </citation>
    <scope>NUCLEOTIDE SEQUENCE</scope>
    <source>
        <strain evidence="1">KCTC 23302</strain>
    </source>
</reference>
<proteinExistence type="predicted"/>
<sequence length="150" mass="17541">MYIQLILYLAFISIISLNIQEQQVINSYYEYVNSTNPGEDSPSKCDCDYKKIELYLSKDFSFLLREQKGRLTILSLDSLYGTWQINPLNELQLNIDSVITDSNTIIPDFLHSKTKKFSPPRIEKIKITKHQLLYDYDKVLLPKGKTIELR</sequence>
<dbReference type="RefSeq" id="WP_201921108.1">
    <property type="nucleotide sequence ID" value="NZ_BAABAX010000031.1"/>
</dbReference>
<organism evidence="1 2">
    <name type="scientific">Aquimarina mytili</name>
    <dbReference type="NCBI Taxonomy" id="874423"/>
    <lineage>
        <taxon>Bacteria</taxon>
        <taxon>Pseudomonadati</taxon>
        <taxon>Bacteroidota</taxon>
        <taxon>Flavobacteriia</taxon>
        <taxon>Flavobacteriales</taxon>
        <taxon>Flavobacteriaceae</taxon>
        <taxon>Aquimarina</taxon>
    </lineage>
</organism>
<name>A0A937A451_9FLAO</name>
<comment type="caution">
    <text evidence="1">The sequence shown here is derived from an EMBL/GenBank/DDBJ whole genome shotgun (WGS) entry which is preliminary data.</text>
</comment>